<dbReference type="InterPro" id="IPR036465">
    <property type="entry name" value="vWFA_dom_sf"/>
</dbReference>
<dbReference type="EMBL" id="CAFBNC010000081">
    <property type="protein sequence ID" value="CAB4944192.1"/>
    <property type="molecule type" value="Genomic_DNA"/>
</dbReference>
<organism evidence="2">
    <name type="scientific">freshwater metagenome</name>
    <dbReference type="NCBI Taxonomy" id="449393"/>
    <lineage>
        <taxon>unclassified sequences</taxon>
        <taxon>metagenomes</taxon>
        <taxon>ecological metagenomes</taxon>
    </lineage>
</organism>
<evidence type="ECO:0000313" key="2">
    <source>
        <dbReference type="EMBL" id="CAB4944192.1"/>
    </source>
</evidence>
<evidence type="ECO:0000259" key="1">
    <source>
        <dbReference type="Pfam" id="PF13519"/>
    </source>
</evidence>
<reference evidence="2" key="1">
    <citation type="submission" date="2020-05" db="EMBL/GenBank/DDBJ databases">
        <authorList>
            <person name="Chiriac C."/>
            <person name="Salcher M."/>
            <person name="Ghai R."/>
            <person name="Kavagutti S V."/>
        </authorList>
    </citation>
    <scope>NUCLEOTIDE SEQUENCE</scope>
</reference>
<dbReference type="SUPFAM" id="SSF53300">
    <property type="entry name" value="vWA-like"/>
    <property type="match status" value="1"/>
</dbReference>
<dbReference type="Gene3D" id="3.40.50.410">
    <property type="entry name" value="von Willebrand factor, type A domain"/>
    <property type="match status" value="1"/>
</dbReference>
<gene>
    <name evidence="2" type="ORF">UFOPK3733_01475</name>
</gene>
<name>A0A6J7JPW8_9ZZZZ</name>
<proteinExistence type="predicted"/>
<protein>
    <submittedName>
        <fullName evidence="2">Unannotated protein</fullName>
    </submittedName>
</protein>
<accession>A0A6J7JPW8</accession>
<dbReference type="AlphaFoldDB" id="A0A6J7JPW8"/>
<feature type="domain" description="VWFA" evidence="1">
    <location>
        <begin position="15"/>
        <end position="125"/>
    </location>
</feature>
<sequence length="246" mass="26857">MAGSLDDSQKLLPFYLLCDVSASMFGVLDDVNQILPTLTVALERDPIICDKIRFGVIDFSDDARLVLPLCELLEQETLPALSCRGGTNYGAAFDFLRTQLEQDVNTLKADGYLVHRPAVFFLSDGSPTDAEASWRSAFANLTQYDKQTDQGFAFYPNFIPFGLNGCDPRLLQQLIHPTQPKERSMKMFLQAENQGAAEAVTTMAKLLVNSVVKSGAGLAGAGGIVLPEKGDDLDVVIVEPDDDLYL</sequence>
<dbReference type="InterPro" id="IPR002035">
    <property type="entry name" value="VWF_A"/>
</dbReference>
<dbReference type="Pfam" id="PF13519">
    <property type="entry name" value="VWA_2"/>
    <property type="match status" value="1"/>
</dbReference>